<evidence type="ECO:0008006" key="3">
    <source>
        <dbReference type="Google" id="ProtNLM"/>
    </source>
</evidence>
<name>B1Y5T7_LEPCP</name>
<keyword evidence="2" id="KW-1185">Reference proteome</keyword>
<sequence length="79" mass="8292" precursor="true">MNKPQLPSPSRPGTELLTRRRVFAGVGTAGALAAVAAVLPLSPTPAPTAAAAPPKLADDPDGRYQLTQHVQRYYQTAKV</sequence>
<reference evidence="1 2" key="1">
    <citation type="submission" date="2008-03" db="EMBL/GenBank/DDBJ databases">
        <title>Complete sequence of Leptothrix cholodnii SP-6.</title>
        <authorList>
            <consortium name="US DOE Joint Genome Institute"/>
            <person name="Copeland A."/>
            <person name="Lucas S."/>
            <person name="Lapidus A."/>
            <person name="Glavina del Rio T."/>
            <person name="Dalin E."/>
            <person name="Tice H."/>
            <person name="Bruce D."/>
            <person name="Goodwin L."/>
            <person name="Pitluck S."/>
            <person name="Chertkov O."/>
            <person name="Brettin T."/>
            <person name="Detter J.C."/>
            <person name="Han C."/>
            <person name="Kuske C.R."/>
            <person name="Schmutz J."/>
            <person name="Larimer F."/>
            <person name="Land M."/>
            <person name="Hauser L."/>
            <person name="Kyrpides N."/>
            <person name="Lykidis A."/>
            <person name="Emerson D."/>
            <person name="Richardson P."/>
        </authorList>
    </citation>
    <scope>NUCLEOTIDE SEQUENCE [LARGE SCALE GENOMIC DNA]</scope>
    <source>
        <strain evidence="2">ATCC 51168 / LMG 8142 / SP-6</strain>
    </source>
</reference>
<organism evidence="1 2">
    <name type="scientific">Leptothrix cholodnii (strain ATCC 51168 / LMG 8142 / SP-6)</name>
    <name type="common">Leptothrix discophora (strain SP-6)</name>
    <dbReference type="NCBI Taxonomy" id="395495"/>
    <lineage>
        <taxon>Bacteria</taxon>
        <taxon>Pseudomonadati</taxon>
        <taxon>Pseudomonadota</taxon>
        <taxon>Betaproteobacteria</taxon>
        <taxon>Burkholderiales</taxon>
        <taxon>Sphaerotilaceae</taxon>
        <taxon>Leptothrix</taxon>
    </lineage>
</organism>
<dbReference type="HOGENOM" id="CLU_180794_2_1_4"/>
<protein>
    <recommendedName>
        <fullName evidence="3">Formate dehydrogenase region TAT target</fullName>
    </recommendedName>
</protein>
<dbReference type="AlphaFoldDB" id="B1Y5T7"/>
<dbReference type="STRING" id="395495.Lcho_3729"/>
<dbReference type="KEGG" id="lch:Lcho_3729"/>
<dbReference type="InterPro" id="IPR006311">
    <property type="entry name" value="TAT_signal"/>
</dbReference>
<evidence type="ECO:0000313" key="1">
    <source>
        <dbReference type="EMBL" id="ACB35983.1"/>
    </source>
</evidence>
<proteinExistence type="predicted"/>
<dbReference type="PROSITE" id="PS51318">
    <property type="entry name" value="TAT"/>
    <property type="match status" value="1"/>
</dbReference>
<accession>B1Y5T7</accession>
<evidence type="ECO:0000313" key="2">
    <source>
        <dbReference type="Proteomes" id="UP000001693"/>
    </source>
</evidence>
<dbReference type="eggNOG" id="ENOG5030Y88">
    <property type="taxonomic scope" value="Bacteria"/>
</dbReference>
<gene>
    <name evidence="1" type="ordered locus">Lcho_3729</name>
</gene>
<dbReference type="EMBL" id="CP001013">
    <property type="protein sequence ID" value="ACB35983.1"/>
    <property type="molecule type" value="Genomic_DNA"/>
</dbReference>
<dbReference type="Proteomes" id="UP000001693">
    <property type="component" value="Chromosome"/>
</dbReference>